<gene>
    <name evidence="2" type="primary">PARPA_13261.1 scaffold 46269</name>
</gene>
<evidence type="ECO:0000313" key="3">
    <source>
        <dbReference type="Proteomes" id="UP000054107"/>
    </source>
</evidence>
<dbReference type="GO" id="GO:0032543">
    <property type="term" value="P:mitochondrial translation"/>
    <property type="evidence" value="ECO:0007669"/>
    <property type="project" value="InterPro"/>
</dbReference>
<dbReference type="PANTHER" id="PTHR13490:SF0">
    <property type="entry name" value="SMALL RIBOSOMAL SUBUNIT PROTEIN MS35"/>
    <property type="match status" value="1"/>
</dbReference>
<dbReference type="PANTHER" id="PTHR13490">
    <property type="entry name" value="MITOCHONDRIAL 28S RIBOSOMAL PROTEIN S28"/>
    <property type="match status" value="1"/>
</dbReference>
<dbReference type="InterPro" id="IPR039848">
    <property type="entry name" value="Ribosomal_mS35_mt"/>
</dbReference>
<organism evidence="2 3">
    <name type="scientific">Parasitella parasitica</name>
    <dbReference type="NCBI Taxonomy" id="35722"/>
    <lineage>
        <taxon>Eukaryota</taxon>
        <taxon>Fungi</taxon>
        <taxon>Fungi incertae sedis</taxon>
        <taxon>Mucoromycota</taxon>
        <taxon>Mucoromycotina</taxon>
        <taxon>Mucoromycetes</taxon>
        <taxon>Mucorales</taxon>
        <taxon>Mucorineae</taxon>
        <taxon>Mucoraceae</taxon>
        <taxon>Parasitella</taxon>
    </lineage>
</organism>
<dbReference type="EMBL" id="LN733967">
    <property type="protein sequence ID" value="CEP18952.1"/>
    <property type="molecule type" value="Genomic_DNA"/>
</dbReference>
<sequence length="243" mass="28000">MLKQVVNTNITSKDTMRQFSTSAIALAGRQTGIRRKAEKKYDVDFMPKFEFDDQTTVGHNLFDNIREVRQYLRKTEFELPKLNAYAKPFQAPTEEQILKFKSHTYLGEGHPVERKVVLSVKVADLELNETVKHKLLLLSGPRYNVNTEELIMSSEKFPHRKQNKKFLIDTLQKLIKEAKDPKDTFADIPLDLPKPKQKLEFPKEWIKSTASANTHIVANESKATSFNHEILTSEADAEKQKTL</sequence>
<dbReference type="InterPro" id="IPR019349">
    <property type="entry name" value="Ribosomal_mS35_mit"/>
</dbReference>
<dbReference type="Pfam" id="PF10213">
    <property type="entry name" value="MRP-S28"/>
    <property type="match status" value="1"/>
</dbReference>
<dbReference type="AlphaFoldDB" id="A0A0B7NNJ7"/>
<evidence type="ECO:0000313" key="2">
    <source>
        <dbReference type="EMBL" id="CEP18952.1"/>
    </source>
</evidence>
<protein>
    <recommendedName>
        <fullName evidence="1">Small ribosomal subunit protein mS35 mitochondrial conserved domain-containing protein</fullName>
    </recommendedName>
</protein>
<dbReference type="GO" id="GO:0003735">
    <property type="term" value="F:structural constituent of ribosome"/>
    <property type="evidence" value="ECO:0007669"/>
    <property type="project" value="InterPro"/>
</dbReference>
<dbReference type="STRING" id="35722.A0A0B7NNJ7"/>
<dbReference type="Proteomes" id="UP000054107">
    <property type="component" value="Unassembled WGS sequence"/>
</dbReference>
<proteinExistence type="predicted"/>
<accession>A0A0B7NNJ7</accession>
<dbReference type="GO" id="GO:0005763">
    <property type="term" value="C:mitochondrial small ribosomal subunit"/>
    <property type="evidence" value="ECO:0007669"/>
    <property type="project" value="TreeGrafter"/>
</dbReference>
<reference evidence="2 3" key="1">
    <citation type="submission" date="2014-09" db="EMBL/GenBank/DDBJ databases">
        <authorList>
            <person name="Ellenberger Sabrina"/>
        </authorList>
    </citation>
    <scope>NUCLEOTIDE SEQUENCE [LARGE SCALE GENOMIC DNA]</scope>
    <source>
        <strain evidence="2 3">CBS 412.66</strain>
    </source>
</reference>
<evidence type="ECO:0000259" key="1">
    <source>
        <dbReference type="Pfam" id="PF10213"/>
    </source>
</evidence>
<dbReference type="Gene3D" id="3.30.160.20">
    <property type="match status" value="1"/>
</dbReference>
<dbReference type="OrthoDB" id="283424at2759"/>
<feature type="domain" description="Small ribosomal subunit protein mS35 mitochondrial conserved" evidence="1">
    <location>
        <begin position="88"/>
        <end position="205"/>
    </location>
</feature>
<name>A0A0B7NNJ7_9FUNG</name>
<keyword evidence="3" id="KW-1185">Reference proteome</keyword>